<dbReference type="PROSITE" id="PS50975">
    <property type="entry name" value="ATP_GRASP"/>
    <property type="match status" value="1"/>
</dbReference>
<sequence>MKRIAIVDGFSSGKYIANMLGEQDCELFHIISSSNLDDYYLKSFDQSIYSKNIVHSDIDITSKYIVNNRIEFVLAGTETGVELADEINNLINLSYSNGFGKAIARRNKYEMIESLRQLGIRATKQIQSNRWHDIENWLETQEYPVVAKPLSSAGSDSVFICNNKEEAENAFSRIYNKINKLNLKNEAVLFQEFLKGYEYVVNFVSLNKKVMVTEVVKYHKRQLNSGNIVYDIDEILDSTCPEFILLVDYVKQVCSSLEIENGPSHAEVMLTDDGPCLVEIAARSDGILRPNVSDETTGMGQLAATALSLIQPEAFNAKSEESFYRLKKYSFNVCLISPRDGKLNKKPFDALLKSLPSFHSIEYFVNDGDSVTQTKDVFSQPATIYLVHDSKIQLWEDHNKIRNFELLGGYLKD</sequence>
<dbReference type="SUPFAM" id="SSF56059">
    <property type="entry name" value="Glutathione synthetase ATP-binding domain-like"/>
    <property type="match status" value="1"/>
</dbReference>
<dbReference type="Pfam" id="PF13535">
    <property type="entry name" value="ATP-grasp_4"/>
    <property type="match status" value="1"/>
</dbReference>
<dbReference type="RefSeq" id="WP_039978685.1">
    <property type="nucleotide sequence ID" value="NZ_BAOJ01000003.1"/>
</dbReference>
<dbReference type="InterPro" id="IPR052032">
    <property type="entry name" value="ATP-dep_AA_Ligase"/>
</dbReference>
<feature type="domain" description="ATP-grasp" evidence="5">
    <location>
        <begin position="112"/>
        <end position="310"/>
    </location>
</feature>
<keyword evidence="1" id="KW-0436">Ligase</keyword>
<dbReference type="NCBIfam" id="NF005543">
    <property type="entry name" value="PRK07206.1"/>
    <property type="match status" value="1"/>
</dbReference>
<dbReference type="Proteomes" id="UP000321922">
    <property type="component" value="Unassembled WGS sequence"/>
</dbReference>
<evidence type="ECO:0000313" key="7">
    <source>
        <dbReference type="Proteomes" id="UP000321922"/>
    </source>
</evidence>
<accession>A0A511QJW3</accession>
<proteinExistence type="predicted"/>
<gene>
    <name evidence="6" type="ORF">VSA01S_37370</name>
</gene>
<dbReference type="GO" id="GO:0016874">
    <property type="term" value="F:ligase activity"/>
    <property type="evidence" value="ECO:0007669"/>
    <property type="project" value="UniProtKB-KW"/>
</dbReference>
<keyword evidence="7" id="KW-1185">Reference proteome</keyword>
<evidence type="ECO:0000313" key="6">
    <source>
        <dbReference type="EMBL" id="GEM77625.1"/>
    </source>
</evidence>
<evidence type="ECO:0000256" key="2">
    <source>
        <dbReference type="ARBA" id="ARBA00022741"/>
    </source>
</evidence>
<evidence type="ECO:0000256" key="4">
    <source>
        <dbReference type="PROSITE-ProRule" id="PRU00409"/>
    </source>
</evidence>
<evidence type="ECO:0000256" key="3">
    <source>
        <dbReference type="ARBA" id="ARBA00022840"/>
    </source>
</evidence>
<dbReference type="OrthoDB" id="24041at2"/>
<evidence type="ECO:0000259" key="5">
    <source>
        <dbReference type="PROSITE" id="PS50975"/>
    </source>
</evidence>
<dbReference type="GO" id="GO:0046872">
    <property type="term" value="F:metal ion binding"/>
    <property type="evidence" value="ECO:0007669"/>
    <property type="project" value="InterPro"/>
</dbReference>
<name>A0A511QJW3_9VIBR</name>
<dbReference type="EMBL" id="BJXJ01000075">
    <property type="protein sequence ID" value="GEM77625.1"/>
    <property type="molecule type" value="Genomic_DNA"/>
</dbReference>
<dbReference type="InterPro" id="IPR011761">
    <property type="entry name" value="ATP-grasp"/>
</dbReference>
<dbReference type="Gene3D" id="3.30.470.20">
    <property type="entry name" value="ATP-grasp fold, B domain"/>
    <property type="match status" value="1"/>
</dbReference>
<dbReference type="AlphaFoldDB" id="A0A511QJW3"/>
<keyword evidence="3 4" id="KW-0067">ATP-binding</keyword>
<dbReference type="PANTHER" id="PTHR43585:SF2">
    <property type="entry name" value="ATP-GRASP ENZYME FSQD"/>
    <property type="match status" value="1"/>
</dbReference>
<comment type="caution">
    <text evidence="6">The sequence shown here is derived from an EMBL/GenBank/DDBJ whole genome shotgun (WGS) entry which is preliminary data.</text>
</comment>
<evidence type="ECO:0000256" key="1">
    <source>
        <dbReference type="ARBA" id="ARBA00022598"/>
    </source>
</evidence>
<dbReference type="GO" id="GO:0005524">
    <property type="term" value="F:ATP binding"/>
    <property type="evidence" value="ECO:0007669"/>
    <property type="project" value="UniProtKB-UniRule"/>
</dbReference>
<protein>
    <recommendedName>
        <fullName evidence="5">ATP-grasp domain-containing protein</fullName>
    </recommendedName>
</protein>
<keyword evidence="2 4" id="KW-0547">Nucleotide-binding</keyword>
<reference evidence="6 7" key="1">
    <citation type="submission" date="2019-07" db="EMBL/GenBank/DDBJ databases">
        <title>Whole genome shotgun sequence of Vibrio sagamiensis NBRC 104589.</title>
        <authorList>
            <person name="Hosoyama A."/>
            <person name="Uohara A."/>
            <person name="Ohji S."/>
            <person name="Ichikawa N."/>
        </authorList>
    </citation>
    <scope>NUCLEOTIDE SEQUENCE [LARGE SCALE GENOMIC DNA]</scope>
    <source>
        <strain evidence="6 7">NBRC 104589</strain>
    </source>
</reference>
<organism evidence="6 7">
    <name type="scientific">Vibrio sagamiensis NBRC 104589</name>
    <dbReference type="NCBI Taxonomy" id="1219064"/>
    <lineage>
        <taxon>Bacteria</taxon>
        <taxon>Pseudomonadati</taxon>
        <taxon>Pseudomonadota</taxon>
        <taxon>Gammaproteobacteria</taxon>
        <taxon>Vibrionales</taxon>
        <taxon>Vibrionaceae</taxon>
        <taxon>Vibrio</taxon>
    </lineage>
</organism>
<dbReference type="PANTHER" id="PTHR43585">
    <property type="entry name" value="FUMIPYRROLE BIOSYNTHESIS PROTEIN C"/>
    <property type="match status" value="1"/>
</dbReference>